<evidence type="ECO:0000313" key="2">
    <source>
        <dbReference type="Proteomes" id="UP000050794"/>
    </source>
</evidence>
<keyword evidence="2" id="KW-1185">Reference proteome</keyword>
<proteinExistence type="predicted"/>
<sequence length="81" mass="9236">MALQFHTTGCQLKRDQLRRQPRLIRSVPHNRHDRAQAELLVLTRKGVTGKLSAGGKLLGYEQQQFEARHALEITCCSQLAR</sequence>
<name>A0A183TVA2_TOXCA</name>
<dbReference type="EMBL" id="UYWY01000059">
    <property type="protein sequence ID" value="VDM23763.1"/>
    <property type="molecule type" value="Genomic_DNA"/>
</dbReference>
<dbReference type="AlphaFoldDB" id="A0A183TVA2"/>
<protein>
    <submittedName>
        <fullName evidence="3">Transcriptional regulator</fullName>
    </submittedName>
</protein>
<evidence type="ECO:0000313" key="3">
    <source>
        <dbReference type="WBParaSite" id="TCNE_0000017101-mRNA-1"/>
    </source>
</evidence>
<dbReference type="Proteomes" id="UP000050794">
    <property type="component" value="Unassembled WGS sequence"/>
</dbReference>
<evidence type="ECO:0000313" key="1">
    <source>
        <dbReference type="EMBL" id="VDM23763.1"/>
    </source>
</evidence>
<accession>A0A183TVA2</accession>
<gene>
    <name evidence="1" type="ORF">TCNE_LOCUS172</name>
</gene>
<reference evidence="1 2" key="2">
    <citation type="submission" date="2018-11" db="EMBL/GenBank/DDBJ databases">
        <authorList>
            <consortium name="Pathogen Informatics"/>
        </authorList>
    </citation>
    <scope>NUCLEOTIDE SEQUENCE [LARGE SCALE GENOMIC DNA]</scope>
</reference>
<reference evidence="3" key="1">
    <citation type="submission" date="2016-06" db="UniProtKB">
        <authorList>
            <consortium name="WormBaseParasite"/>
        </authorList>
    </citation>
    <scope>IDENTIFICATION</scope>
</reference>
<dbReference type="WBParaSite" id="TCNE_0000017101-mRNA-1">
    <property type="protein sequence ID" value="TCNE_0000017101-mRNA-1"/>
    <property type="gene ID" value="TCNE_0000017101"/>
</dbReference>
<organism evidence="2 3">
    <name type="scientific">Toxocara canis</name>
    <name type="common">Canine roundworm</name>
    <dbReference type="NCBI Taxonomy" id="6265"/>
    <lineage>
        <taxon>Eukaryota</taxon>
        <taxon>Metazoa</taxon>
        <taxon>Ecdysozoa</taxon>
        <taxon>Nematoda</taxon>
        <taxon>Chromadorea</taxon>
        <taxon>Rhabditida</taxon>
        <taxon>Spirurina</taxon>
        <taxon>Ascaridomorpha</taxon>
        <taxon>Ascaridoidea</taxon>
        <taxon>Toxocaridae</taxon>
        <taxon>Toxocara</taxon>
    </lineage>
</organism>